<keyword evidence="1" id="KW-0472">Membrane</keyword>
<feature type="transmembrane region" description="Helical" evidence="1">
    <location>
        <begin position="276"/>
        <end position="296"/>
    </location>
</feature>
<feature type="transmembrane region" description="Helical" evidence="1">
    <location>
        <begin position="241"/>
        <end position="264"/>
    </location>
</feature>
<proteinExistence type="predicted"/>
<dbReference type="KEGG" id="tsv:DSM104635_03412"/>
<evidence type="ECO:0000256" key="1">
    <source>
        <dbReference type="SAM" id="Phobius"/>
    </source>
</evidence>
<dbReference type="RefSeq" id="WP_158767334.1">
    <property type="nucleotide sequence ID" value="NZ_CP047045.1"/>
</dbReference>
<feature type="transmembrane region" description="Helical" evidence="1">
    <location>
        <begin position="653"/>
        <end position="671"/>
    </location>
</feature>
<keyword evidence="1" id="KW-1133">Transmembrane helix</keyword>
<accession>A0A6I6MY32</accession>
<feature type="transmembrane region" description="Helical" evidence="1">
    <location>
        <begin position="701"/>
        <end position="721"/>
    </location>
</feature>
<sequence>MRYIRYGSAVLVLLFLLCGLAIALWPEPAPRALVSSEGWLTTDQIGRVDVGSLPETIRQTHRSLQSTAFRTWTPESGARRGEVVSPGFQISPVMAVTIAGSTATADGGASVSIVCDSHTQSLPVFRGNVNTHFTEAIFEVDEGWCPGEARLQLRSREPGVNVGVGTVAEVSRITLWKRSAIGLFPFLVLAFVVLGALSIVGVLVARAARLTIPAAFAGLTTIGVAGLATFLAYTLGPSWDYGSALAILLVLLLGGIAVALPRALRQAVIDLSPAGAVWLLSATAFFFLSTLAYNGLGHWEPNYRFSPAHWSSDNELPWMFAETLRHNWNTEGVLGPWSFSDRPPLMTGALLLTADLFDLLQTGNDGNWLRGPAHNTSSILINTLWAPVFFTAAKHLFKLDTRVAALATLITAIIPFFVFNSIYGWPKLFGAAFAGVAIWSAIDRRSSIPISDRAVAFGLASALSILSHASNAIFLLPLALYFLPSLLRAPKALIGGVLAGLVMLAPWIAYQHFILPSNDPLLKYALTGDFGFAEPARTTLESARAFYAQLSLESWLQTKAAMAAQLFWPASTPLSQPPIHTLFGMHGVDALRQWDFYFLSAGNALLLAAAIVSAFKGRRDDNPIGALLCVTGSSYLLILLVFFHPLILHHAPYGALIALALAGFGGLAAYAPGWLRGIGLLAGIYGGVVWGLSPLRSALSIDLIAALGLAFCLGAALCSTLSDSRSTSSVEG</sequence>
<feature type="transmembrane region" description="Helical" evidence="1">
    <location>
        <begin position="454"/>
        <end position="480"/>
    </location>
</feature>
<evidence type="ECO:0000313" key="2">
    <source>
        <dbReference type="EMBL" id="QGZ96552.1"/>
    </source>
</evidence>
<dbReference type="EMBL" id="CP047045">
    <property type="protein sequence ID" value="QGZ96552.1"/>
    <property type="molecule type" value="Genomic_DNA"/>
</dbReference>
<feature type="transmembrane region" description="Helical" evidence="1">
    <location>
        <begin position="212"/>
        <end position="235"/>
    </location>
</feature>
<reference evidence="3" key="1">
    <citation type="submission" date="2019-12" db="EMBL/GenBank/DDBJ databases">
        <title>Complete genome of Terracaulis silvestris 0127_4.</title>
        <authorList>
            <person name="Vieira S."/>
            <person name="Riedel T."/>
            <person name="Sproer C."/>
            <person name="Pascual J."/>
            <person name="Boedeker C."/>
            <person name="Overmann J."/>
        </authorList>
    </citation>
    <scope>NUCLEOTIDE SEQUENCE [LARGE SCALE GENOMIC DNA]</scope>
    <source>
        <strain evidence="3">0127_4</strain>
    </source>
</reference>
<feature type="transmembrane region" description="Helical" evidence="1">
    <location>
        <begin position="404"/>
        <end position="423"/>
    </location>
</feature>
<feature type="transmembrane region" description="Helical" evidence="1">
    <location>
        <begin position="492"/>
        <end position="510"/>
    </location>
</feature>
<keyword evidence="1" id="KW-0812">Transmembrane</keyword>
<name>A0A6I6MY32_9CAUL</name>
<gene>
    <name evidence="2" type="ORF">DSM104635_03412</name>
</gene>
<evidence type="ECO:0000313" key="3">
    <source>
        <dbReference type="Proteomes" id="UP000431269"/>
    </source>
</evidence>
<dbReference type="AlphaFoldDB" id="A0A6I6MY32"/>
<feature type="transmembrane region" description="Helical" evidence="1">
    <location>
        <begin position="627"/>
        <end position="647"/>
    </location>
</feature>
<protein>
    <submittedName>
        <fullName evidence="2">Uncharacterized protein</fullName>
    </submittedName>
</protein>
<organism evidence="2 3">
    <name type="scientific">Terricaulis silvestris</name>
    <dbReference type="NCBI Taxonomy" id="2686094"/>
    <lineage>
        <taxon>Bacteria</taxon>
        <taxon>Pseudomonadati</taxon>
        <taxon>Pseudomonadota</taxon>
        <taxon>Alphaproteobacteria</taxon>
        <taxon>Caulobacterales</taxon>
        <taxon>Caulobacteraceae</taxon>
        <taxon>Terricaulis</taxon>
    </lineage>
</organism>
<dbReference type="Proteomes" id="UP000431269">
    <property type="component" value="Chromosome"/>
</dbReference>
<feature type="transmembrane region" description="Helical" evidence="1">
    <location>
        <begin position="678"/>
        <end position="695"/>
    </location>
</feature>
<keyword evidence="3" id="KW-1185">Reference proteome</keyword>
<feature type="transmembrane region" description="Helical" evidence="1">
    <location>
        <begin position="596"/>
        <end position="615"/>
    </location>
</feature>
<feature type="transmembrane region" description="Helical" evidence="1">
    <location>
        <begin position="183"/>
        <end position="205"/>
    </location>
</feature>
<feature type="transmembrane region" description="Helical" evidence="1">
    <location>
        <begin position="379"/>
        <end position="397"/>
    </location>
</feature>